<dbReference type="EMBL" id="WVUK01000062">
    <property type="protein sequence ID" value="KAF7490725.1"/>
    <property type="molecule type" value="Genomic_DNA"/>
</dbReference>
<protein>
    <submittedName>
        <fullName evidence="1 2">Uncharacterized protein</fullName>
    </submittedName>
</protein>
<dbReference type="EnsemblMetazoa" id="SSS_3242s_mrna">
    <property type="protein sequence ID" value="KAF7490725.1"/>
    <property type="gene ID" value="SSS_3242"/>
</dbReference>
<organism evidence="1">
    <name type="scientific">Sarcoptes scabiei</name>
    <name type="common">Itch mite</name>
    <name type="synonym">Acarus scabiei</name>
    <dbReference type="NCBI Taxonomy" id="52283"/>
    <lineage>
        <taxon>Eukaryota</taxon>
        <taxon>Metazoa</taxon>
        <taxon>Ecdysozoa</taxon>
        <taxon>Arthropoda</taxon>
        <taxon>Chelicerata</taxon>
        <taxon>Arachnida</taxon>
        <taxon>Acari</taxon>
        <taxon>Acariformes</taxon>
        <taxon>Sarcoptiformes</taxon>
        <taxon>Astigmata</taxon>
        <taxon>Psoroptidia</taxon>
        <taxon>Sarcoptoidea</taxon>
        <taxon>Sarcoptidae</taxon>
        <taxon>Sarcoptinae</taxon>
        <taxon>Sarcoptes</taxon>
    </lineage>
</organism>
<keyword evidence="3" id="KW-1185">Reference proteome</keyword>
<evidence type="ECO:0000313" key="3">
    <source>
        <dbReference type="Proteomes" id="UP000070412"/>
    </source>
</evidence>
<sequence length="192" mass="22647">MYKMLEESLLKFKQTNKDFDKDFFRFQRHEEANFKHRSNRIRSLEVYNLWNKSILILLVQFLTIASIENLIESAPMTSTLVNEAGDHNIFHPSNHQNRRHLSLQQFSTISSSSSTSSTPDYSSVEDLAFLINEANLENRCDLDQDRKDRCEMCIRFIFERSVGYLGCCTNYDGIYDFCDNFLNYSFDDQKKK</sequence>
<evidence type="ECO:0000313" key="1">
    <source>
        <dbReference type="EMBL" id="KAF7490725.1"/>
    </source>
</evidence>
<evidence type="ECO:0000313" key="2">
    <source>
        <dbReference type="EnsemblMetazoa" id="KAF7490725.1"/>
    </source>
</evidence>
<dbReference type="Proteomes" id="UP000070412">
    <property type="component" value="Unassembled WGS sequence"/>
</dbReference>
<reference evidence="2" key="3">
    <citation type="submission" date="2022-06" db="UniProtKB">
        <authorList>
            <consortium name="EnsemblMetazoa"/>
        </authorList>
    </citation>
    <scope>IDENTIFICATION</scope>
</reference>
<reference evidence="1" key="2">
    <citation type="submission" date="2020-01" db="EMBL/GenBank/DDBJ databases">
        <authorList>
            <person name="Korhonen P.K.K."/>
            <person name="Guangxu M.G."/>
            <person name="Wang T.W."/>
            <person name="Stroehlein A.J.S."/>
            <person name="Young N.D."/>
            <person name="Ang C.-S.A."/>
            <person name="Fernando D.W.F."/>
            <person name="Lu H.L."/>
            <person name="Taylor S.T."/>
            <person name="Ehtesham M.E.M."/>
            <person name="Najaraj S.H.N."/>
            <person name="Harsha G.H.G."/>
            <person name="Madugundu A.M."/>
            <person name="Renuse S.R."/>
            <person name="Holt D.H."/>
            <person name="Pandey A.P."/>
            <person name="Papenfuss A.P."/>
            <person name="Gasser R.B.G."/>
            <person name="Fischer K.F."/>
        </authorList>
    </citation>
    <scope>NUCLEOTIDE SEQUENCE</scope>
    <source>
        <strain evidence="1">SSS_KF_BRIS2020</strain>
    </source>
</reference>
<reference evidence="3" key="1">
    <citation type="journal article" date="2020" name="PLoS Negl. Trop. Dis.">
        <title>High-quality nuclear genome for Sarcoptes scabiei-A critical resource for a neglected parasite.</title>
        <authorList>
            <person name="Korhonen P.K."/>
            <person name="Gasser R.B."/>
            <person name="Ma G."/>
            <person name="Wang T."/>
            <person name="Stroehlein A.J."/>
            <person name="Young N.D."/>
            <person name="Ang C.S."/>
            <person name="Fernando D.D."/>
            <person name="Lu H.C."/>
            <person name="Taylor S."/>
            <person name="Reynolds S.L."/>
            <person name="Mofiz E."/>
            <person name="Najaraj S.H."/>
            <person name="Gowda H."/>
            <person name="Madugundu A."/>
            <person name="Renuse S."/>
            <person name="Holt D."/>
            <person name="Pandey A."/>
            <person name="Papenfuss A.T."/>
            <person name="Fischer K."/>
        </authorList>
    </citation>
    <scope>NUCLEOTIDE SEQUENCE [LARGE SCALE GENOMIC DNA]</scope>
</reference>
<dbReference type="AlphaFoldDB" id="A0A834VCR4"/>
<dbReference type="OrthoDB" id="8178576at2759"/>
<gene>
    <name evidence="1" type="ORF">SSS_3242</name>
</gene>
<proteinExistence type="predicted"/>
<name>A0A834VCR4_SARSC</name>
<accession>A0A834VCR4</accession>